<sequence length="532" mass="57911">MKKLLSFLATFGIVATTTTSVVACGTSNPTTDKTAINLDSNSCDLKIYESINIKITNKTDLKNIQVNSKNDEIAIVGYANGVITVTGRAAGVVLVEVTADNMKEKSQITVTVLKEDEFAIKLSNKNLNLTKADSDTVEIMNFEDLKNVTVSSENEDIATVEYEASTGILTISSKNLVGETNISIAADNSPNNATIKVTVNKEDLYPIELDNSEITFNVEQNRIINVKQYSKFVNLKVSVVDENIATASYDASSGQISITANKTGNTKIWVSADNATTDKAITVSVITFDIKLDLNYVRLQSNDYENINIINFRDLKNVSVRISDDSLLKVGYNPDNGQINVNSMEKTGKVEIYVSADNANSVTINVKIENDIVQIRTDINQLGLTPGYDGVIRILNYSELRDVNVAASDPSLIKYEYSEGYIKVVGVRIGWTYINISTSNAGMLSIYVQISPTYIQLSLTQLTNLPSGESATVQIINYSDLRGIYISSSDERVAQAKLDGDIITVYAKEKGTTFINVTALSGGLAQISVTVS</sequence>
<reference evidence="3 4" key="1">
    <citation type="journal article" date="2013" name="Genome Biol. Evol.">
        <title>Complete genomes of two dipteran-associated spiroplasmas provided insights into the origin, dynamics, and impacts of viral invasion in spiroplasma.</title>
        <authorList>
            <person name="Ku C."/>
            <person name="Lo W.S."/>
            <person name="Chen L.L."/>
            <person name="Kuo C.H."/>
        </authorList>
    </citation>
    <scope>NUCLEOTIDE SEQUENCE [LARGE SCALE GENOMIC DNA]</scope>
    <source>
        <strain evidence="3">EA-1</strain>
    </source>
</reference>
<name>R4UJI0_9MOLU</name>
<dbReference type="HOGENOM" id="CLU_511807_0_0_14"/>
<dbReference type="InterPro" id="IPR003343">
    <property type="entry name" value="Big_2"/>
</dbReference>
<dbReference type="SMART" id="SM00635">
    <property type="entry name" value="BID_2"/>
    <property type="match status" value="2"/>
</dbReference>
<keyword evidence="1" id="KW-0732">Signal</keyword>
<protein>
    <recommendedName>
        <fullName evidence="2">BIG2 domain-containing protein</fullName>
    </recommendedName>
</protein>
<dbReference type="PROSITE" id="PS51257">
    <property type="entry name" value="PROKAR_LIPOPROTEIN"/>
    <property type="match status" value="1"/>
</dbReference>
<accession>R4UJI0</accession>
<evidence type="ECO:0000313" key="3">
    <source>
        <dbReference type="EMBL" id="AGM26290.1"/>
    </source>
</evidence>
<organism evidence="3 4">
    <name type="scientific">Spiroplasma syrphidicola EA-1</name>
    <dbReference type="NCBI Taxonomy" id="1276229"/>
    <lineage>
        <taxon>Bacteria</taxon>
        <taxon>Bacillati</taxon>
        <taxon>Mycoplasmatota</taxon>
        <taxon>Mollicutes</taxon>
        <taxon>Entomoplasmatales</taxon>
        <taxon>Spiroplasmataceae</taxon>
        <taxon>Spiroplasma</taxon>
    </lineage>
</organism>
<dbReference type="AlphaFoldDB" id="R4UJI0"/>
<proteinExistence type="predicted"/>
<feature type="domain" description="BIG2" evidence="2">
    <location>
        <begin position="203"/>
        <end position="282"/>
    </location>
</feature>
<keyword evidence="4" id="KW-1185">Reference proteome</keyword>
<dbReference type="RefSeq" id="WP_016340933.1">
    <property type="nucleotide sequence ID" value="NC_021284.1"/>
</dbReference>
<dbReference type="PATRIC" id="fig|1276229.3.peg.695"/>
<evidence type="ECO:0000259" key="2">
    <source>
        <dbReference type="SMART" id="SM00635"/>
    </source>
</evidence>
<dbReference type="NCBIfam" id="NF038029">
    <property type="entry name" value="LP_plasma"/>
    <property type="match status" value="1"/>
</dbReference>
<evidence type="ECO:0000313" key="4">
    <source>
        <dbReference type="Proteomes" id="UP000013963"/>
    </source>
</evidence>
<dbReference type="OrthoDB" id="387663at2"/>
<feature type="signal peptide" evidence="1">
    <location>
        <begin position="1"/>
        <end position="23"/>
    </location>
</feature>
<dbReference type="EMBL" id="CP005078">
    <property type="protein sequence ID" value="AGM26290.1"/>
    <property type="molecule type" value="Genomic_DNA"/>
</dbReference>
<feature type="domain" description="BIG2" evidence="2">
    <location>
        <begin position="32"/>
        <end position="109"/>
    </location>
</feature>
<dbReference type="Proteomes" id="UP000013963">
    <property type="component" value="Chromosome"/>
</dbReference>
<dbReference type="InterPro" id="IPR054816">
    <property type="entry name" value="Lipoprotein_mollicutes-type_CS"/>
</dbReference>
<feature type="chain" id="PRO_5004371580" description="BIG2 domain-containing protein" evidence="1">
    <location>
        <begin position="24"/>
        <end position="532"/>
    </location>
</feature>
<dbReference type="Gene3D" id="2.60.40.1080">
    <property type="match status" value="3"/>
</dbReference>
<dbReference type="KEGG" id="ssyr:SSYRP_v1c07000"/>
<evidence type="ECO:0000256" key="1">
    <source>
        <dbReference type="SAM" id="SignalP"/>
    </source>
</evidence>
<dbReference type="NCBIfam" id="NF045726">
    <property type="entry name" value="XXplasma_LP"/>
    <property type="match status" value="1"/>
</dbReference>
<gene>
    <name evidence="3" type="ORF">SSYRP_v1c07000</name>
</gene>